<accession>A0A1H8STD1</accession>
<sequence>MITSVKNETIKNIVKLQKKKYRQQEQKFLLEGEHLIEEAIKSSWGIETVIVAEGFTTQLELADITIIEVASNVFEHMAQTKSPQGILAVVHMEQLEPKRVNRVVMLDAVQDPGNLGTIIRTADAAGFDLVILGEGTVDIYNDKVIRSTQGSLFHIAITHANLAESIAKHKEQGFVVCASTLEQAQPIQSLPQSEKMALIVGNEGNGVQPQHVELANKRIHIPIIGQAESLNVSVATGIMLYHMIL</sequence>
<evidence type="ECO:0000313" key="5">
    <source>
        <dbReference type="EMBL" id="SEO81618.1"/>
    </source>
</evidence>
<dbReference type="PANTHER" id="PTHR43191:SF2">
    <property type="entry name" value="RRNA METHYLTRANSFERASE 3, MITOCHONDRIAL"/>
    <property type="match status" value="1"/>
</dbReference>
<dbReference type="InterPro" id="IPR029026">
    <property type="entry name" value="tRNA_m1G_MTases_N"/>
</dbReference>
<dbReference type="Pfam" id="PF00588">
    <property type="entry name" value="SpoU_methylase"/>
    <property type="match status" value="1"/>
</dbReference>
<dbReference type="InterPro" id="IPR029064">
    <property type="entry name" value="Ribosomal_eL30-like_sf"/>
</dbReference>
<keyword evidence="2 5" id="KW-0489">Methyltransferase</keyword>
<dbReference type="GO" id="GO:0006396">
    <property type="term" value="P:RNA processing"/>
    <property type="evidence" value="ECO:0007669"/>
    <property type="project" value="InterPro"/>
</dbReference>
<dbReference type="SUPFAM" id="SSF75217">
    <property type="entry name" value="alpha/beta knot"/>
    <property type="match status" value="1"/>
</dbReference>
<dbReference type="AlphaFoldDB" id="A0A1H8STD1"/>
<dbReference type="InterPro" id="IPR053888">
    <property type="entry name" value="MRM3-like_sub_bind"/>
</dbReference>
<dbReference type="InterPro" id="IPR001537">
    <property type="entry name" value="SpoU_MeTrfase"/>
</dbReference>
<dbReference type="SUPFAM" id="SSF55315">
    <property type="entry name" value="L30e-like"/>
    <property type="match status" value="1"/>
</dbReference>
<organism evidence="5 6">
    <name type="scientific">Amphibacillus marinus</name>
    <dbReference type="NCBI Taxonomy" id="872970"/>
    <lineage>
        <taxon>Bacteria</taxon>
        <taxon>Bacillati</taxon>
        <taxon>Bacillota</taxon>
        <taxon>Bacilli</taxon>
        <taxon>Bacillales</taxon>
        <taxon>Bacillaceae</taxon>
        <taxon>Amphibacillus</taxon>
    </lineage>
</organism>
<keyword evidence="6" id="KW-1185">Reference proteome</keyword>
<proteinExistence type="inferred from homology"/>
<protein>
    <submittedName>
        <fullName evidence="5">RNA methyltransferase, TrmH family</fullName>
    </submittedName>
</protein>
<dbReference type="EMBL" id="FODJ01000013">
    <property type="protein sequence ID" value="SEO81618.1"/>
    <property type="molecule type" value="Genomic_DNA"/>
</dbReference>
<name>A0A1H8STD1_9BACI</name>
<dbReference type="Proteomes" id="UP000199300">
    <property type="component" value="Unassembled WGS sequence"/>
</dbReference>
<evidence type="ECO:0000256" key="1">
    <source>
        <dbReference type="ARBA" id="ARBA00007228"/>
    </source>
</evidence>
<dbReference type="PANTHER" id="PTHR43191">
    <property type="entry name" value="RRNA METHYLTRANSFERASE 3"/>
    <property type="match status" value="1"/>
</dbReference>
<keyword evidence="3 5" id="KW-0808">Transferase</keyword>
<evidence type="ECO:0000259" key="4">
    <source>
        <dbReference type="SMART" id="SM00967"/>
    </source>
</evidence>
<dbReference type="GO" id="GO:0008173">
    <property type="term" value="F:RNA methyltransferase activity"/>
    <property type="evidence" value="ECO:0007669"/>
    <property type="project" value="InterPro"/>
</dbReference>
<dbReference type="Gene3D" id="3.40.1280.10">
    <property type="match status" value="1"/>
</dbReference>
<dbReference type="InterPro" id="IPR013123">
    <property type="entry name" value="SpoU_subst-bd"/>
</dbReference>
<evidence type="ECO:0000313" key="6">
    <source>
        <dbReference type="Proteomes" id="UP000199300"/>
    </source>
</evidence>
<dbReference type="Pfam" id="PF22435">
    <property type="entry name" value="MRM3-like_sub_bind"/>
    <property type="match status" value="1"/>
</dbReference>
<dbReference type="CDD" id="cd18095">
    <property type="entry name" value="SpoU-like_rRNA-MTase"/>
    <property type="match status" value="1"/>
</dbReference>
<dbReference type="InterPro" id="IPR029028">
    <property type="entry name" value="Alpha/beta_knot_MTases"/>
</dbReference>
<reference evidence="5 6" key="1">
    <citation type="submission" date="2016-10" db="EMBL/GenBank/DDBJ databases">
        <authorList>
            <person name="de Groot N.N."/>
        </authorList>
    </citation>
    <scope>NUCLEOTIDE SEQUENCE [LARGE SCALE GENOMIC DNA]</scope>
    <source>
        <strain evidence="5 6">CGMCC 1.10434</strain>
    </source>
</reference>
<evidence type="ECO:0000256" key="2">
    <source>
        <dbReference type="ARBA" id="ARBA00022603"/>
    </source>
</evidence>
<dbReference type="GO" id="GO:0032259">
    <property type="term" value="P:methylation"/>
    <property type="evidence" value="ECO:0007669"/>
    <property type="project" value="UniProtKB-KW"/>
</dbReference>
<dbReference type="OrthoDB" id="9794400at2"/>
<dbReference type="Gene3D" id="3.30.1330.30">
    <property type="match status" value="1"/>
</dbReference>
<dbReference type="STRING" id="872970.SAMN04488134_11393"/>
<evidence type="ECO:0000256" key="3">
    <source>
        <dbReference type="ARBA" id="ARBA00022679"/>
    </source>
</evidence>
<gene>
    <name evidence="5" type="ORF">SAMN04488134_11393</name>
</gene>
<dbReference type="GO" id="GO:0005737">
    <property type="term" value="C:cytoplasm"/>
    <property type="evidence" value="ECO:0007669"/>
    <property type="project" value="UniProtKB-ARBA"/>
</dbReference>
<comment type="similarity">
    <text evidence="1">Belongs to the class IV-like SAM-binding methyltransferase superfamily. RNA methyltransferase TrmH family.</text>
</comment>
<dbReference type="SMART" id="SM00967">
    <property type="entry name" value="SpoU_sub_bind"/>
    <property type="match status" value="1"/>
</dbReference>
<feature type="domain" description="RNA 2-O ribose methyltransferase substrate binding" evidence="4">
    <location>
        <begin position="29"/>
        <end position="96"/>
    </location>
</feature>
<dbReference type="InterPro" id="IPR051259">
    <property type="entry name" value="rRNA_Methyltransferase"/>
</dbReference>
<dbReference type="GO" id="GO:0003723">
    <property type="term" value="F:RNA binding"/>
    <property type="evidence" value="ECO:0007669"/>
    <property type="project" value="InterPro"/>
</dbReference>